<dbReference type="Pfam" id="PF03717">
    <property type="entry name" value="PBP_dimer"/>
    <property type="match status" value="1"/>
</dbReference>
<comment type="similarity">
    <text evidence="2">Belongs to the transpeptidase family.</text>
</comment>
<dbReference type="InterPro" id="IPR001460">
    <property type="entry name" value="PCN-bd_Tpept"/>
</dbReference>
<keyword evidence="4" id="KW-0732">Signal</keyword>
<reference evidence="9" key="1">
    <citation type="journal article" date="2019" name="Int. J. Syst. Evol. Microbiol.">
        <title>The Global Catalogue of Microorganisms (GCM) 10K type strain sequencing project: providing services to taxonomists for standard genome sequencing and annotation.</title>
        <authorList>
            <consortium name="The Broad Institute Genomics Platform"/>
            <consortium name="The Broad Institute Genome Sequencing Center for Infectious Disease"/>
            <person name="Wu L."/>
            <person name="Ma J."/>
        </authorList>
    </citation>
    <scope>NUCLEOTIDE SEQUENCE [LARGE SCALE GENOMIC DNA]</scope>
    <source>
        <strain evidence="9">JCM 18541</strain>
    </source>
</reference>
<dbReference type="InterPro" id="IPR036138">
    <property type="entry name" value="PBP_dimer_sf"/>
</dbReference>
<evidence type="ECO:0000259" key="7">
    <source>
        <dbReference type="Pfam" id="PF05223"/>
    </source>
</evidence>
<evidence type="ECO:0000256" key="1">
    <source>
        <dbReference type="ARBA" id="ARBA00004370"/>
    </source>
</evidence>
<organism evidence="8 9">
    <name type="scientific">Rothia endophytica</name>
    <dbReference type="NCBI Taxonomy" id="1324766"/>
    <lineage>
        <taxon>Bacteria</taxon>
        <taxon>Bacillati</taxon>
        <taxon>Actinomycetota</taxon>
        <taxon>Actinomycetes</taxon>
        <taxon>Micrococcales</taxon>
        <taxon>Micrococcaceae</taxon>
        <taxon>Rothia</taxon>
    </lineage>
</organism>
<evidence type="ECO:0000259" key="6">
    <source>
        <dbReference type="Pfam" id="PF03717"/>
    </source>
</evidence>
<evidence type="ECO:0000256" key="3">
    <source>
        <dbReference type="ARBA" id="ARBA00023136"/>
    </source>
</evidence>
<dbReference type="InterPro" id="IPR050515">
    <property type="entry name" value="Beta-lactam/transpept"/>
</dbReference>
<dbReference type="SUPFAM" id="SSF56601">
    <property type="entry name" value="beta-lactamase/transpeptidase-like"/>
    <property type="match status" value="1"/>
</dbReference>
<feature type="signal peptide" evidence="4">
    <location>
        <begin position="1"/>
        <end position="23"/>
    </location>
</feature>
<dbReference type="Gene3D" id="3.90.1310.10">
    <property type="entry name" value="Penicillin-binding protein 2a (Domain 2)"/>
    <property type="match status" value="1"/>
</dbReference>
<protein>
    <submittedName>
        <fullName evidence="8">Penicillin-binding transpeptidase domain-containing protein</fullName>
    </submittedName>
</protein>
<evidence type="ECO:0000256" key="4">
    <source>
        <dbReference type="SAM" id="SignalP"/>
    </source>
</evidence>
<gene>
    <name evidence="8" type="ORF">GCM10023352_16580</name>
</gene>
<feature type="domain" description="Penicillin-binding protein dimerisation" evidence="6">
    <location>
        <begin position="146"/>
        <end position="315"/>
    </location>
</feature>
<feature type="domain" description="Penicillin-binding protein transpeptidase" evidence="5">
    <location>
        <begin position="358"/>
        <end position="634"/>
    </location>
</feature>
<dbReference type="SUPFAM" id="SSF56519">
    <property type="entry name" value="Penicillin binding protein dimerisation domain"/>
    <property type="match status" value="1"/>
</dbReference>
<dbReference type="PANTHER" id="PTHR30627:SF24">
    <property type="entry name" value="PENICILLIN-BINDING PROTEIN 4B"/>
    <property type="match status" value="1"/>
</dbReference>
<evidence type="ECO:0000259" key="5">
    <source>
        <dbReference type="Pfam" id="PF00905"/>
    </source>
</evidence>
<dbReference type="PANTHER" id="PTHR30627">
    <property type="entry name" value="PEPTIDOGLYCAN D,D-TRANSPEPTIDASE"/>
    <property type="match status" value="1"/>
</dbReference>
<dbReference type="RefSeq" id="WP_345446400.1">
    <property type="nucleotide sequence ID" value="NZ_BAABKP010000003.1"/>
</dbReference>
<feature type="chain" id="PRO_5046969102" evidence="4">
    <location>
        <begin position="24"/>
        <end position="636"/>
    </location>
</feature>
<evidence type="ECO:0000256" key="2">
    <source>
        <dbReference type="ARBA" id="ARBA00007171"/>
    </source>
</evidence>
<dbReference type="InterPro" id="IPR007887">
    <property type="entry name" value="MecA_N"/>
</dbReference>
<dbReference type="Gene3D" id="3.40.710.10">
    <property type="entry name" value="DD-peptidase/beta-lactamase superfamily"/>
    <property type="match status" value="1"/>
</dbReference>
<dbReference type="EMBL" id="BAABKP010000003">
    <property type="protein sequence ID" value="GAA4797664.1"/>
    <property type="molecule type" value="Genomic_DNA"/>
</dbReference>
<dbReference type="Pfam" id="PF05223">
    <property type="entry name" value="MecA_N"/>
    <property type="match status" value="1"/>
</dbReference>
<dbReference type="PROSITE" id="PS51318">
    <property type="entry name" value="TAT"/>
    <property type="match status" value="1"/>
</dbReference>
<dbReference type="PROSITE" id="PS51257">
    <property type="entry name" value="PROKAR_LIPOPROTEIN"/>
    <property type="match status" value="1"/>
</dbReference>
<dbReference type="InterPro" id="IPR005311">
    <property type="entry name" value="PBP_dimer"/>
</dbReference>
<name>A0ABP9BQ75_9MICC</name>
<evidence type="ECO:0000313" key="9">
    <source>
        <dbReference type="Proteomes" id="UP001500187"/>
    </source>
</evidence>
<dbReference type="Proteomes" id="UP001500187">
    <property type="component" value="Unassembled WGS sequence"/>
</dbReference>
<feature type="domain" description="NTF2-like N-terminal transpeptidase" evidence="7">
    <location>
        <begin position="76"/>
        <end position="138"/>
    </location>
</feature>
<keyword evidence="9" id="KW-1185">Reference proteome</keyword>
<keyword evidence="3" id="KW-0472">Membrane</keyword>
<comment type="subcellular location">
    <subcellularLocation>
        <location evidence="1">Membrane</location>
    </subcellularLocation>
</comment>
<dbReference type="Pfam" id="PF00905">
    <property type="entry name" value="Transpeptidase"/>
    <property type="match status" value="1"/>
</dbReference>
<sequence length="636" mass="65919">MATFSRRVFIAASASALLVPALAACSSGSGAQEFAEQLAQGLSKKDMSGIKLSQDVPTGADDFNRAVGYMKSATPTVSVESLAKADEGQKVTLKWSWKIPGSTQTFDYTTEAALLEEDGEWAYRWTPASIHPDLAKNQALRLDTSAATRGDITGAGGEKVVTLRPVVTLGIDKSKISDPAAQESSARALARLVEIDPDTYWSAVQAGGEQQFVQAITLRQRAFDALDQQALDAIEGYHGAIGELPLAPSSSFAPDILGSVGEATAEDIEASEGKLLGGETIGRGGLQGRFNELLAGSAGYTVSLVEIDETGAQTRQAALKSVVSSEPTHGTDLATTLDVKLQEKAVDLLKDQESPSALVALRLSTGELLAAANAEASEGFSTALLAQYAPGSIFKVASALALLRQGKTPESQVEITDSVNVDGVTFKNAPGYPTSATGSQTLTTALAQSANTAFINERDTVSQANLQEAAHGLGVGMTLDLGVDTFMGNVPDADTQALHAASLIGQGEVSVSPLSMAVLAASAAQGQIVTPVLVKGQDLADAQPAAGAAVTAAESKQLKTMMRAVVTEGSLGDLRQLTPDTAMGKTGTAEYGKETPPKTHSWVIAVHEDMAVALVVEDGDFGSVTGQPIVKAFLQD</sequence>
<accession>A0ABP9BQ75</accession>
<proteinExistence type="inferred from homology"/>
<dbReference type="InterPro" id="IPR012338">
    <property type="entry name" value="Beta-lactam/transpept-like"/>
</dbReference>
<comment type="caution">
    <text evidence="8">The sequence shown here is derived from an EMBL/GenBank/DDBJ whole genome shotgun (WGS) entry which is preliminary data.</text>
</comment>
<evidence type="ECO:0000313" key="8">
    <source>
        <dbReference type="EMBL" id="GAA4797664.1"/>
    </source>
</evidence>
<dbReference type="InterPro" id="IPR006311">
    <property type="entry name" value="TAT_signal"/>
</dbReference>